<dbReference type="InterPro" id="IPR044876">
    <property type="entry name" value="HRDC_dom_sf"/>
</dbReference>
<dbReference type="Pfam" id="PF09382">
    <property type="entry name" value="RQC"/>
    <property type="match status" value="1"/>
</dbReference>
<dbReference type="InterPro" id="IPR002121">
    <property type="entry name" value="HRDC_dom"/>
</dbReference>
<dbReference type="Pfam" id="PF00570">
    <property type="entry name" value="HRDC"/>
    <property type="match status" value="1"/>
</dbReference>
<reference evidence="4" key="1">
    <citation type="journal article" date="2011" name="PLoS Biol.">
        <title>Gene gain and loss during evolution of obligate parasitism in the white rust pathogen of Arabidopsis thaliana.</title>
        <authorList>
            <person name="Kemen E."/>
            <person name="Gardiner A."/>
            <person name="Schultz-Larsen T."/>
            <person name="Kemen A.C."/>
            <person name="Balmuth A.L."/>
            <person name="Robert-Seilaniantz A."/>
            <person name="Bailey K."/>
            <person name="Holub E."/>
            <person name="Studholme D.J."/>
            <person name="Maclean D."/>
            <person name="Jones J.D."/>
        </authorList>
    </citation>
    <scope>NUCLEOTIDE SEQUENCE</scope>
</reference>
<dbReference type="SMART" id="SM00341">
    <property type="entry name" value="HRDC"/>
    <property type="match status" value="1"/>
</dbReference>
<dbReference type="Gene3D" id="1.10.150.80">
    <property type="entry name" value="HRDC domain"/>
    <property type="match status" value="1"/>
</dbReference>
<dbReference type="SUPFAM" id="SSF47819">
    <property type="entry name" value="HRDC-like"/>
    <property type="match status" value="1"/>
</dbReference>
<dbReference type="EC" id="5.6.2.4" evidence="2"/>
<dbReference type="GO" id="GO:0000166">
    <property type="term" value="F:nucleotide binding"/>
    <property type="evidence" value="ECO:0007669"/>
    <property type="project" value="InterPro"/>
</dbReference>
<evidence type="ECO:0000313" key="4">
    <source>
        <dbReference type="EMBL" id="CCA24011.1"/>
    </source>
</evidence>
<dbReference type="GO" id="GO:0043138">
    <property type="term" value="F:3'-5' DNA helicase activity"/>
    <property type="evidence" value="ECO:0007669"/>
    <property type="project" value="UniProtKB-EC"/>
</dbReference>
<evidence type="ECO:0000256" key="2">
    <source>
        <dbReference type="ARBA" id="ARBA00034808"/>
    </source>
</evidence>
<name>F0WRP7_9STRA</name>
<dbReference type="GO" id="GO:0006281">
    <property type="term" value="P:DNA repair"/>
    <property type="evidence" value="ECO:0007669"/>
    <property type="project" value="InterPro"/>
</dbReference>
<dbReference type="EMBL" id="FR824262">
    <property type="protein sequence ID" value="CCA24011.1"/>
    <property type="molecule type" value="Genomic_DNA"/>
</dbReference>
<accession>F0WRP7</accession>
<dbReference type="GO" id="GO:0006260">
    <property type="term" value="P:DNA replication"/>
    <property type="evidence" value="ECO:0007669"/>
    <property type="project" value="InterPro"/>
</dbReference>
<evidence type="ECO:0000259" key="3">
    <source>
        <dbReference type="PROSITE" id="PS50967"/>
    </source>
</evidence>
<protein>
    <recommendedName>
        <fullName evidence="2">DNA 3'-5' helicase</fullName>
        <ecNumber evidence="2">5.6.2.4</ecNumber>
    </recommendedName>
</protein>
<reference evidence="4" key="2">
    <citation type="submission" date="2011-02" db="EMBL/GenBank/DDBJ databases">
        <authorList>
            <person name="MacLean D."/>
        </authorList>
    </citation>
    <scope>NUCLEOTIDE SEQUENCE</scope>
</reference>
<dbReference type="GO" id="GO:0003676">
    <property type="term" value="F:nucleic acid binding"/>
    <property type="evidence" value="ECO:0007669"/>
    <property type="project" value="InterPro"/>
</dbReference>
<dbReference type="HOGENOM" id="CLU_916494_0_0_1"/>
<proteinExistence type="predicted"/>
<dbReference type="Gene3D" id="1.10.10.10">
    <property type="entry name" value="Winged helix-like DNA-binding domain superfamily/Winged helix DNA-binding domain"/>
    <property type="match status" value="1"/>
</dbReference>
<dbReference type="InterPro" id="IPR010997">
    <property type="entry name" value="HRDC-like_sf"/>
</dbReference>
<dbReference type="InterPro" id="IPR032284">
    <property type="entry name" value="RecQ_Zn-bd"/>
</dbReference>
<dbReference type="Pfam" id="PF16124">
    <property type="entry name" value="RecQ_Zn_bind"/>
    <property type="match status" value="1"/>
</dbReference>
<dbReference type="InterPro" id="IPR036388">
    <property type="entry name" value="WH-like_DNA-bd_sf"/>
</dbReference>
<dbReference type="PROSITE" id="PS50967">
    <property type="entry name" value="HRDC"/>
    <property type="match status" value="1"/>
</dbReference>
<gene>
    <name evidence="4" type="primary">AlNc14C217G9042</name>
    <name evidence="4" type="ORF">ALNC14_101550</name>
</gene>
<feature type="domain" description="HRDC" evidence="3">
    <location>
        <begin position="223"/>
        <end position="303"/>
    </location>
</feature>
<dbReference type="InterPro" id="IPR018982">
    <property type="entry name" value="RQC_domain"/>
</dbReference>
<organism evidence="4">
    <name type="scientific">Albugo laibachii Nc14</name>
    <dbReference type="NCBI Taxonomy" id="890382"/>
    <lineage>
        <taxon>Eukaryota</taxon>
        <taxon>Sar</taxon>
        <taxon>Stramenopiles</taxon>
        <taxon>Oomycota</taxon>
        <taxon>Peronosporomycetes</taxon>
        <taxon>Albuginales</taxon>
        <taxon>Albuginaceae</taxon>
        <taxon>Albugo</taxon>
    </lineage>
</organism>
<dbReference type="AlphaFoldDB" id="F0WRP7"/>
<evidence type="ECO:0000256" key="1">
    <source>
        <dbReference type="ARBA" id="ARBA00034617"/>
    </source>
</evidence>
<sequence length="304" mass="34583">MIEYCENQVSRTILLDIFMTKCRQIECRRTSLLEYFGEHFDSRECHATCDNCKNRDAGGITEKTDVTDDCVAILNMVRKLQEACESITLVQASQLFLGQLSKGKERKKDEMTSLEAFGRGKGRYERSEIERVIYHMILRQYLSEMDKKNAMGFTSTFLTSGSNANNLLRGERVHLICKTRRKTKSFERIDQKRKKQKKIVPEAASPVNIVPLPSDSQPRRIPGHHVEALAQLLKDWRASVCDNFNVMPYHILPTSGIAAIANAVPTTSTELSEIDGVGRIRVKKYGEAIISIVQSYLQKHNLKP</sequence>
<dbReference type="SMART" id="SM00956">
    <property type="entry name" value="RQC"/>
    <property type="match status" value="1"/>
</dbReference>
<comment type="catalytic activity">
    <reaction evidence="1">
        <text>Couples ATP hydrolysis with the unwinding of duplex DNA by translocating in the 3'-5' direction.</text>
        <dbReference type="EC" id="5.6.2.4"/>
    </reaction>
</comment>